<dbReference type="EMBL" id="JAURVH010001532">
    <property type="protein sequence ID" value="KAK5900679.1"/>
    <property type="molecule type" value="Genomic_DNA"/>
</dbReference>
<evidence type="ECO:0000313" key="2">
    <source>
        <dbReference type="EMBL" id="KAK5900679.1"/>
    </source>
</evidence>
<feature type="region of interest" description="Disordered" evidence="1">
    <location>
        <begin position="18"/>
        <end position="40"/>
    </location>
</feature>
<accession>A0AAN8H2I0</accession>
<name>A0AAN8H2I0_CHAGU</name>
<reference evidence="2 3" key="1">
    <citation type="journal article" date="2023" name="Mol. Biol. Evol.">
        <title>Genomics of Secondarily Temperate Adaptation in the Only Non-Antarctic Icefish.</title>
        <authorList>
            <person name="Rivera-Colon A.G."/>
            <person name="Rayamajhi N."/>
            <person name="Minhas B.F."/>
            <person name="Madrigal G."/>
            <person name="Bilyk K.T."/>
            <person name="Yoon V."/>
            <person name="Hune M."/>
            <person name="Gregory S."/>
            <person name="Cheng C.H.C."/>
            <person name="Catchen J.M."/>
        </authorList>
    </citation>
    <scope>NUCLEOTIDE SEQUENCE [LARGE SCALE GENOMIC DNA]</scope>
    <source>
        <tissue evidence="2">White muscle</tissue>
    </source>
</reference>
<organism evidence="2 3">
    <name type="scientific">Champsocephalus gunnari</name>
    <name type="common">Mackerel icefish</name>
    <dbReference type="NCBI Taxonomy" id="52237"/>
    <lineage>
        <taxon>Eukaryota</taxon>
        <taxon>Metazoa</taxon>
        <taxon>Chordata</taxon>
        <taxon>Craniata</taxon>
        <taxon>Vertebrata</taxon>
        <taxon>Euteleostomi</taxon>
        <taxon>Actinopterygii</taxon>
        <taxon>Neopterygii</taxon>
        <taxon>Teleostei</taxon>
        <taxon>Neoteleostei</taxon>
        <taxon>Acanthomorphata</taxon>
        <taxon>Eupercaria</taxon>
        <taxon>Perciformes</taxon>
        <taxon>Notothenioidei</taxon>
        <taxon>Channichthyidae</taxon>
        <taxon>Champsocephalus</taxon>
    </lineage>
</organism>
<proteinExistence type="predicted"/>
<gene>
    <name evidence="2" type="ORF">CgunFtcFv8_025621</name>
</gene>
<feature type="compositionally biased region" description="Gly residues" evidence="1">
    <location>
        <begin position="18"/>
        <end position="38"/>
    </location>
</feature>
<protein>
    <submittedName>
        <fullName evidence="2">Uncharacterized protein</fullName>
    </submittedName>
</protein>
<evidence type="ECO:0000313" key="3">
    <source>
        <dbReference type="Proteomes" id="UP001331515"/>
    </source>
</evidence>
<keyword evidence="3" id="KW-1185">Reference proteome</keyword>
<dbReference type="AlphaFoldDB" id="A0AAN8H2I0"/>
<evidence type="ECO:0000256" key="1">
    <source>
        <dbReference type="SAM" id="MobiDB-lite"/>
    </source>
</evidence>
<comment type="caution">
    <text evidence="2">The sequence shown here is derived from an EMBL/GenBank/DDBJ whole genome shotgun (WGS) entry which is preliminary data.</text>
</comment>
<sequence>MQGFYSKLDAVPLLGAGGGGPWGGRGAWGGGGPGGGRGPRSLLPLSLAVETEKAQALLQTFSSASLLASAGSAC</sequence>
<dbReference type="Proteomes" id="UP001331515">
    <property type="component" value="Unassembled WGS sequence"/>
</dbReference>